<keyword evidence="7" id="KW-1185">Reference proteome</keyword>
<protein>
    <submittedName>
        <fullName evidence="6">AsnC family transcriptional regulator</fullName>
    </submittedName>
</protein>
<dbReference type="GO" id="GO:0043565">
    <property type="term" value="F:sequence-specific DNA binding"/>
    <property type="evidence" value="ECO:0007669"/>
    <property type="project" value="InterPro"/>
</dbReference>
<dbReference type="GO" id="GO:0005829">
    <property type="term" value="C:cytosol"/>
    <property type="evidence" value="ECO:0007669"/>
    <property type="project" value="TreeGrafter"/>
</dbReference>
<dbReference type="SMART" id="SM00344">
    <property type="entry name" value="HTH_ASNC"/>
    <property type="match status" value="1"/>
</dbReference>
<keyword evidence="1" id="KW-0805">Transcription regulation</keyword>
<dbReference type="SUPFAM" id="SSF46785">
    <property type="entry name" value="Winged helix' DNA-binding domain"/>
    <property type="match status" value="1"/>
</dbReference>
<dbReference type="Gene3D" id="3.30.70.920">
    <property type="match status" value="1"/>
</dbReference>
<dbReference type="RefSeq" id="WP_109766228.1">
    <property type="nucleotide sequence ID" value="NZ_CP159474.1"/>
</dbReference>
<dbReference type="SUPFAM" id="SSF54909">
    <property type="entry name" value="Dimeric alpha+beta barrel"/>
    <property type="match status" value="1"/>
</dbReference>
<dbReference type="InterPro" id="IPR036388">
    <property type="entry name" value="WH-like_DNA-bd_sf"/>
</dbReference>
<dbReference type="GO" id="GO:0043201">
    <property type="term" value="P:response to L-leucine"/>
    <property type="evidence" value="ECO:0007669"/>
    <property type="project" value="TreeGrafter"/>
</dbReference>
<dbReference type="AlphaFoldDB" id="A0A3A8AIG7"/>
<proteinExistence type="predicted"/>
<comment type="caution">
    <text evidence="6">The sequence shown here is derived from an EMBL/GenBank/DDBJ whole genome shotgun (WGS) entry which is preliminary data.</text>
</comment>
<dbReference type="GO" id="GO:0006524">
    <property type="term" value="P:alanine catabolic process"/>
    <property type="evidence" value="ECO:0007669"/>
    <property type="project" value="TreeGrafter"/>
</dbReference>
<dbReference type="PANTHER" id="PTHR30154:SF0">
    <property type="entry name" value="LEUCINE-RESPONSIVE REGULATORY PROTEIN"/>
    <property type="match status" value="1"/>
</dbReference>
<organism evidence="6 7">
    <name type="scientific">Oceaniradius stylonematis</name>
    <dbReference type="NCBI Taxonomy" id="2184161"/>
    <lineage>
        <taxon>Bacteria</taxon>
        <taxon>Pseudomonadati</taxon>
        <taxon>Pseudomonadota</taxon>
        <taxon>Alphaproteobacteria</taxon>
        <taxon>Hyphomicrobiales</taxon>
        <taxon>Ahrensiaceae</taxon>
        <taxon>Oceaniradius</taxon>
    </lineage>
</organism>
<feature type="domain" description="HTH asnC-type" evidence="5">
    <location>
        <begin position="9"/>
        <end position="70"/>
    </location>
</feature>
<evidence type="ECO:0000256" key="2">
    <source>
        <dbReference type="ARBA" id="ARBA00023125"/>
    </source>
</evidence>
<dbReference type="Proteomes" id="UP000246132">
    <property type="component" value="Unassembled WGS sequence"/>
</dbReference>
<dbReference type="PRINTS" id="PR00033">
    <property type="entry name" value="HTHASNC"/>
</dbReference>
<name>A0A3A8AIG7_9HYPH</name>
<dbReference type="InterPro" id="IPR000485">
    <property type="entry name" value="AsnC-type_HTH_dom"/>
</dbReference>
<dbReference type="PANTHER" id="PTHR30154">
    <property type="entry name" value="LEUCINE-RESPONSIVE REGULATORY PROTEIN"/>
    <property type="match status" value="1"/>
</dbReference>
<keyword evidence="4" id="KW-0804">Transcription</keyword>
<reference evidence="6 7" key="1">
    <citation type="journal article" date="2018" name="Int. J. Syst. Bacteriol.">
        <title>Oceaniradius stylonemae gen. nov., sp. nov., isolated from a red alga, Stylonema cornu-cervi.</title>
        <authorList>
            <person name="Jeong S."/>
        </authorList>
    </citation>
    <scope>NUCLEOTIDE SEQUENCE [LARGE SCALE GENOMIC DNA]</scope>
    <source>
        <strain evidence="6 7">StC1</strain>
    </source>
</reference>
<evidence type="ECO:0000256" key="1">
    <source>
        <dbReference type="ARBA" id="ARBA00023015"/>
    </source>
</evidence>
<dbReference type="InterPro" id="IPR011991">
    <property type="entry name" value="ArsR-like_HTH"/>
</dbReference>
<dbReference type="Gene3D" id="1.10.10.10">
    <property type="entry name" value="Winged helix-like DNA-binding domain superfamily/Winged helix DNA-binding domain"/>
    <property type="match status" value="1"/>
</dbReference>
<gene>
    <name evidence="6" type="ORF">DEM25_013290</name>
</gene>
<dbReference type="InterPro" id="IPR036390">
    <property type="entry name" value="WH_DNA-bd_sf"/>
</dbReference>
<keyword evidence="2" id="KW-0238">DNA-binding</keyword>
<dbReference type="PROSITE" id="PS50956">
    <property type="entry name" value="HTH_ASNC_2"/>
    <property type="match status" value="1"/>
</dbReference>
<sequence length="155" mass="17251">MNHAIEADLDRFDRRIVEELSRDGRMPVTTLAGRVGLTKTPCQTRLKRLIDSGVIRGFRAVVDPRRIGREHVAFVEVKLNDTTEAALTAFNKAVAALTEIEQCHMIAGPFDYLLKVRTRDIASYRRVLGEKISALPHVANTSTYVSMEAVKDTGA</sequence>
<evidence type="ECO:0000259" key="5">
    <source>
        <dbReference type="PROSITE" id="PS50956"/>
    </source>
</evidence>
<dbReference type="OrthoDB" id="9802341at2"/>
<dbReference type="InterPro" id="IPR019888">
    <property type="entry name" value="Tscrpt_reg_AsnC-like"/>
</dbReference>
<evidence type="ECO:0000313" key="6">
    <source>
        <dbReference type="EMBL" id="RKF05593.1"/>
    </source>
</evidence>
<evidence type="ECO:0000256" key="3">
    <source>
        <dbReference type="ARBA" id="ARBA00023159"/>
    </source>
</evidence>
<dbReference type="InterPro" id="IPR011008">
    <property type="entry name" value="Dimeric_a/b-barrel"/>
</dbReference>
<dbReference type="CDD" id="cd00090">
    <property type="entry name" value="HTH_ARSR"/>
    <property type="match status" value="1"/>
</dbReference>
<evidence type="ECO:0000313" key="7">
    <source>
        <dbReference type="Proteomes" id="UP000246132"/>
    </source>
</evidence>
<keyword evidence="3" id="KW-0010">Activator</keyword>
<evidence type="ECO:0000256" key="4">
    <source>
        <dbReference type="ARBA" id="ARBA00023163"/>
    </source>
</evidence>
<dbReference type="GO" id="GO:0006355">
    <property type="term" value="P:regulation of DNA-templated transcription"/>
    <property type="evidence" value="ECO:0007669"/>
    <property type="project" value="UniProtKB-ARBA"/>
</dbReference>
<dbReference type="EMBL" id="QFWV02000008">
    <property type="protein sequence ID" value="RKF05593.1"/>
    <property type="molecule type" value="Genomic_DNA"/>
</dbReference>
<dbReference type="Pfam" id="PF13404">
    <property type="entry name" value="HTH_AsnC-type"/>
    <property type="match status" value="1"/>
</dbReference>
<dbReference type="InterPro" id="IPR019887">
    <property type="entry name" value="Tscrpt_reg_AsnC/Lrp_C"/>
</dbReference>
<dbReference type="Pfam" id="PF01037">
    <property type="entry name" value="AsnC_trans_reg"/>
    <property type="match status" value="1"/>
</dbReference>
<accession>A0A3A8AIG7</accession>